<reference evidence="1" key="1">
    <citation type="submission" date="2022-04" db="EMBL/GenBank/DDBJ databases">
        <title>Genome of the entomopathogenic fungus Entomophthora muscae.</title>
        <authorList>
            <person name="Elya C."/>
            <person name="Lovett B.R."/>
            <person name="Lee E."/>
            <person name="Macias A.M."/>
            <person name="Hajek A.E."/>
            <person name="De Bivort B.L."/>
            <person name="Kasson M.T."/>
            <person name="De Fine Licht H.H."/>
            <person name="Stajich J.E."/>
        </authorList>
    </citation>
    <scope>NUCLEOTIDE SEQUENCE</scope>
    <source>
        <strain evidence="1">Berkeley</strain>
    </source>
</reference>
<comment type="caution">
    <text evidence="1">The sequence shown here is derived from an EMBL/GenBank/DDBJ whole genome shotgun (WGS) entry which is preliminary data.</text>
</comment>
<accession>A0ACC2S0I8</accession>
<keyword evidence="2" id="KW-1185">Reference proteome</keyword>
<gene>
    <name evidence="1" type="ORF">DSO57_1039572</name>
</gene>
<name>A0ACC2S0I8_9FUNG</name>
<evidence type="ECO:0000313" key="1">
    <source>
        <dbReference type="EMBL" id="KAJ9055787.1"/>
    </source>
</evidence>
<evidence type="ECO:0000313" key="2">
    <source>
        <dbReference type="Proteomes" id="UP001165960"/>
    </source>
</evidence>
<dbReference type="EMBL" id="QTSX02006388">
    <property type="protein sequence ID" value="KAJ9055787.1"/>
    <property type="molecule type" value="Genomic_DNA"/>
</dbReference>
<proteinExistence type="predicted"/>
<sequence length="122" mass="13703">MLLLVVKFVIFTLVPSLLLIWSILPELCTYISSSSFLVRETPAQFLCILDNLPGKSNDLLFTGKNLVFSLTRDNSEFSPAIAVLRTVQEEKPLTPDPLEVNELPLAMYHWPQSMLPSLPPDC</sequence>
<organism evidence="1 2">
    <name type="scientific">Entomophthora muscae</name>
    <dbReference type="NCBI Taxonomy" id="34485"/>
    <lineage>
        <taxon>Eukaryota</taxon>
        <taxon>Fungi</taxon>
        <taxon>Fungi incertae sedis</taxon>
        <taxon>Zoopagomycota</taxon>
        <taxon>Entomophthoromycotina</taxon>
        <taxon>Entomophthoromycetes</taxon>
        <taxon>Entomophthorales</taxon>
        <taxon>Entomophthoraceae</taxon>
        <taxon>Entomophthora</taxon>
    </lineage>
</organism>
<protein>
    <submittedName>
        <fullName evidence="1">Uncharacterized protein</fullName>
    </submittedName>
</protein>
<dbReference type="Proteomes" id="UP001165960">
    <property type="component" value="Unassembled WGS sequence"/>
</dbReference>